<dbReference type="InterPro" id="IPR018056">
    <property type="entry name" value="Kringle_CS"/>
</dbReference>
<dbReference type="AlphaFoldDB" id="A0A8C0SW94"/>
<feature type="compositionally biased region" description="Pro residues" evidence="12">
    <location>
        <begin position="235"/>
        <end position="259"/>
    </location>
</feature>
<dbReference type="PROSITE" id="PS50070">
    <property type="entry name" value="KRINGLE_2"/>
    <property type="match status" value="1"/>
</dbReference>
<feature type="domain" description="WSC" evidence="16">
    <location>
        <begin position="520"/>
        <end position="614"/>
    </location>
</feature>
<feature type="compositionally biased region" description="Pro residues" evidence="12">
    <location>
        <begin position="121"/>
        <end position="142"/>
    </location>
</feature>
<evidence type="ECO:0000256" key="7">
    <source>
        <dbReference type="ARBA" id="ARBA00023136"/>
    </source>
</evidence>
<dbReference type="Proteomes" id="UP000694542">
    <property type="component" value="Chromosome 26"/>
</dbReference>
<accession>A0A8C0SW94</accession>
<dbReference type="CDD" id="cd00108">
    <property type="entry name" value="KR"/>
    <property type="match status" value="1"/>
</dbReference>
<feature type="transmembrane region" description="Helical" evidence="13">
    <location>
        <begin position="778"/>
        <end position="800"/>
    </location>
</feature>
<keyword evidence="3" id="KW-0879">Wnt signaling pathway</keyword>
<dbReference type="SMART" id="SM00042">
    <property type="entry name" value="CUB"/>
    <property type="match status" value="1"/>
</dbReference>
<feature type="compositionally biased region" description="Pro residues" evidence="12">
    <location>
        <begin position="152"/>
        <end position="162"/>
    </location>
</feature>
<organism evidence="17 18">
    <name type="scientific">Canis lupus familiaris</name>
    <name type="common">Dog</name>
    <name type="synonym">Canis familiaris</name>
    <dbReference type="NCBI Taxonomy" id="9615"/>
    <lineage>
        <taxon>Eukaryota</taxon>
        <taxon>Metazoa</taxon>
        <taxon>Chordata</taxon>
        <taxon>Craniata</taxon>
        <taxon>Vertebrata</taxon>
        <taxon>Euteleostomi</taxon>
        <taxon>Mammalia</taxon>
        <taxon>Eutheria</taxon>
        <taxon>Laurasiatheria</taxon>
        <taxon>Carnivora</taxon>
        <taxon>Caniformia</taxon>
        <taxon>Canidae</taxon>
        <taxon>Canis</taxon>
    </lineage>
</organism>
<comment type="subcellular location">
    <subcellularLocation>
        <location evidence="1">Membrane</location>
        <topology evidence="1">Single-pass type I membrane protein</topology>
    </subcellularLocation>
</comment>
<evidence type="ECO:0000256" key="5">
    <source>
        <dbReference type="ARBA" id="ARBA00022729"/>
    </source>
</evidence>
<dbReference type="GO" id="GO:0016020">
    <property type="term" value="C:membrane"/>
    <property type="evidence" value="ECO:0007669"/>
    <property type="project" value="UniProtKB-SubCell"/>
</dbReference>
<comment type="caution">
    <text evidence="11">Lacks conserved residue(s) required for the propagation of feature annotation.</text>
</comment>
<feature type="compositionally biased region" description="Pro residues" evidence="12">
    <location>
        <begin position="206"/>
        <end position="221"/>
    </location>
</feature>
<feature type="compositionally biased region" description="Gly residues" evidence="12">
    <location>
        <begin position="104"/>
        <end position="116"/>
    </location>
</feature>
<dbReference type="InterPro" id="IPR051836">
    <property type="entry name" value="Kremen_rcpt"/>
</dbReference>
<dbReference type="Ensembl" id="ENSCAFT00040032118.1">
    <property type="protein sequence ID" value="ENSCAFP00040027922.1"/>
    <property type="gene ID" value="ENSCAFG00040017361.1"/>
</dbReference>
<feature type="compositionally biased region" description="Low complexity" evidence="12">
    <location>
        <begin position="180"/>
        <end position="194"/>
    </location>
</feature>
<dbReference type="Gene3D" id="2.40.20.10">
    <property type="entry name" value="Plasminogen Kringle 4"/>
    <property type="match status" value="1"/>
</dbReference>
<evidence type="ECO:0000259" key="14">
    <source>
        <dbReference type="PROSITE" id="PS01180"/>
    </source>
</evidence>
<evidence type="ECO:0000313" key="18">
    <source>
        <dbReference type="Proteomes" id="UP000694542"/>
    </source>
</evidence>
<feature type="region of interest" description="Disordered" evidence="12">
    <location>
        <begin position="1"/>
        <end position="348"/>
    </location>
</feature>
<dbReference type="InterPro" id="IPR000859">
    <property type="entry name" value="CUB_dom"/>
</dbReference>
<dbReference type="PROSITE" id="PS00021">
    <property type="entry name" value="KRINGLE_1"/>
    <property type="match status" value="1"/>
</dbReference>
<sequence>MRVEQRSLGARPAPAPPKLRVGTRRRSPGPRPHLLAPPLSRANTVLRGGGHRCGRGCGRGLERERQARRAHREGRACALGSAPRVSRRSRAGPARPGRWRRWGGRAGAGRPGGRGGATPEPRVPLPWPPPAPHAAPSPPGRAPGPRTDGPWRRPPPASPCSPPRRSRWRPGPRPAPASAPDPVSERAPAPALRPARPRGDAGRPGPLAPASPTPSPGPSATPPAGAVPASAPRASPAPGPQRRPPAGRPLPEDPLPGPLRPLSDAPGRGGPRLSTPSSPSSRPSATPPGRAPPASGPPPGTPQPGPSATPPGPGRLLSPRTQDPPLKFLSDSPGARMPPAAPAPPGTPSCLSAALPAWRRYLASPSPSGTPPGGDPLRPLRCDAPAPRGSRAAAEASAAGRPAPLPRPRLRPLARRCNFCLERRGVDLLALQEAECFTANGADYRGTQNWTALQGGKPCLFWNETFQHPYNTLKYPNGEGGLGEHNYCRNPDGDVSPWCYVAEHEDGVYWKYCEIPACQMPGNLGCYKDHGNPPPLTGASKTSNKLTIQTCISFCRSQRFKFAGMESGYACFCGNNPDYWKYGEAASTECNSVCFGDHTQPCGGDGRIILFDTLVGACGGNYSAMTSVVYSPDFPDTYATGRVCYWTIRIPGASHIHFSFTLFDIRDSADMVELLDGYTHRVLVRFNGRNRPPLSFNVSLDFVILYFFSDRINQAQGFAVLYQAVKEEPPQEKPTANQTLAEVITEQANLSVSAARSSKVLYVITTSPSHPPQTVPGWTVYGLATLLILTVTAIVAKILLHITFKSHRVPASGDLRDCHQPGTSGEIWSIFYKPSTSISIFKKKLKGQSQQDDRNPLVSQPSCPGVGYFSNLPAAAASPSSWTAQG</sequence>
<dbReference type="PROSITE" id="PS01180">
    <property type="entry name" value="CUB"/>
    <property type="match status" value="1"/>
</dbReference>
<evidence type="ECO:0000256" key="12">
    <source>
        <dbReference type="SAM" id="MobiDB-lite"/>
    </source>
</evidence>
<evidence type="ECO:0000256" key="1">
    <source>
        <dbReference type="ARBA" id="ARBA00004479"/>
    </source>
</evidence>
<evidence type="ECO:0000256" key="11">
    <source>
        <dbReference type="PROSITE-ProRule" id="PRU00121"/>
    </source>
</evidence>
<dbReference type="Gene3D" id="2.60.120.290">
    <property type="entry name" value="Spermadhesin, CUB domain"/>
    <property type="match status" value="1"/>
</dbReference>
<evidence type="ECO:0000256" key="3">
    <source>
        <dbReference type="ARBA" id="ARBA00022687"/>
    </source>
</evidence>
<dbReference type="PROSITE" id="PS51212">
    <property type="entry name" value="WSC"/>
    <property type="match status" value="1"/>
</dbReference>
<reference evidence="17" key="1">
    <citation type="submission" date="2018-10" db="EMBL/GenBank/DDBJ databases">
        <title>De novo assembly of a Great Dane genome.</title>
        <authorList>
            <person name="Kidd J.M."/>
            <person name="Pendleton A.L."/>
            <person name="Shen F."/>
            <person name="Emery S."/>
        </authorList>
    </citation>
    <scope>NUCLEOTIDE SEQUENCE [LARGE SCALE GENOMIC DNA]</scope>
    <source>
        <strain evidence="17">Great Dane</strain>
    </source>
</reference>
<dbReference type="Pfam" id="PF00051">
    <property type="entry name" value="Kringle"/>
    <property type="match status" value="1"/>
</dbReference>
<keyword evidence="8" id="KW-1015">Disulfide bond</keyword>
<evidence type="ECO:0000256" key="6">
    <source>
        <dbReference type="ARBA" id="ARBA00022989"/>
    </source>
</evidence>
<evidence type="ECO:0000256" key="4">
    <source>
        <dbReference type="ARBA" id="ARBA00022692"/>
    </source>
</evidence>
<dbReference type="PRINTS" id="PR00018">
    <property type="entry name" value="KRINGLE"/>
</dbReference>
<dbReference type="CDD" id="cd00041">
    <property type="entry name" value="CUB"/>
    <property type="match status" value="1"/>
</dbReference>
<keyword evidence="4 13" id="KW-0812">Transmembrane</keyword>
<evidence type="ECO:0000256" key="13">
    <source>
        <dbReference type="SAM" id="Phobius"/>
    </source>
</evidence>
<dbReference type="PANTHER" id="PTHR24269">
    <property type="entry name" value="KREMEN PROTEIN"/>
    <property type="match status" value="1"/>
</dbReference>
<name>A0A8C0SW94_CANLF</name>
<evidence type="ECO:0000259" key="15">
    <source>
        <dbReference type="PROSITE" id="PS50070"/>
    </source>
</evidence>
<keyword evidence="7 13" id="KW-0472">Membrane</keyword>
<dbReference type="SMART" id="SM00130">
    <property type="entry name" value="KR"/>
    <property type="match status" value="1"/>
</dbReference>
<dbReference type="Pfam" id="PF01822">
    <property type="entry name" value="WSC"/>
    <property type="match status" value="1"/>
</dbReference>
<feature type="domain" description="Kringle" evidence="15">
    <location>
        <begin position="435"/>
        <end position="518"/>
    </location>
</feature>
<keyword evidence="2 11" id="KW-0420">Kringle</keyword>
<dbReference type="Pfam" id="PF00431">
    <property type="entry name" value="CUB"/>
    <property type="match status" value="1"/>
</dbReference>
<dbReference type="InterPro" id="IPR035914">
    <property type="entry name" value="Sperma_CUB_dom_sf"/>
</dbReference>
<reference evidence="17" key="2">
    <citation type="submission" date="2025-08" db="UniProtKB">
        <authorList>
            <consortium name="Ensembl"/>
        </authorList>
    </citation>
    <scope>IDENTIFICATION</scope>
</reference>
<dbReference type="InterPro" id="IPR002889">
    <property type="entry name" value="WSC_carb-bd"/>
</dbReference>
<feature type="compositionally biased region" description="Low complexity" evidence="12">
    <location>
        <begin position="222"/>
        <end position="234"/>
    </location>
</feature>
<evidence type="ECO:0000256" key="10">
    <source>
        <dbReference type="ARBA" id="ARBA00032328"/>
    </source>
</evidence>
<feature type="domain" description="CUB" evidence="14">
    <location>
        <begin position="618"/>
        <end position="725"/>
    </location>
</feature>
<feature type="compositionally biased region" description="Pro residues" evidence="12">
    <location>
        <begin position="285"/>
        <end position="313"/>
    </location>
</feature>
<dbReference type="SUPFAM" id="SSF57440">
    <property type="entry name" value="Kringle-like"/>
    <property type="match status" value="1"/>
</dbReference>
<dbReference type="SMART" id="SM00321">
    <property type="entry name" value="WSC"/>
    <property type="match status" value="1"/>
</dbReference>
<evidence type="ECO:0000256" key="2">
    <source>
        <dbReference type="ARBA" id="ARBA00022572"/>
    </source>
</evidence>
<evidence type="ECO:0000256" key="9">
    <source>
        <dbReference type="ARBA" id="ARBA00023180"/>
    </source>
</evidence>
<dbReference type="SUPFAM" id="SSF49854">
    <property type="entry name" value="Spermadhesin, CUB domain"/>
    <property type="match status" value="1"/>
</dbReference>
<keyword evidence="6 13" id="KW-1133">Transmembrane helix</keyword>
<feature type="compositionally biased region" description="Low complexity" evidence="12">
    <location>
        <begin position="271"/>
        <end position="284"/>
    </location>
</feature>
<dbReference type="InterPro" id="IPR038178">
    <property type="entry name" value="Kringle_sf"/>
</dbReference>
<dbReference type="InterPro" id="IPR013806">
    <property type="entry name" value="Kringle-like"/>
</dbReference>
<proteinExistence type="predicted"/>
<dbReference type="FunFam" id="2.40.20.10:FF:000006">
    <property type="entry name" value="Kremen protein 2"/>
    <property type="match status" value="1"/>
</dbReference>
<evidence type="ECO:0000256" key="8">
    <source>
        <dbReference type="ARBA" id="ARBA00023157"/>
    </source>
</evidence>
<evidence type="ECO:0000259" key="16">
    <source>
        <dbReference type="PROSITE" id="PS51212"/>
    </source>
</evidence>
<dbReference type="PRINTS" id="PR01217">
    <property type="entry name" value="PRICHEXTENSN"/>
</dbReference>
<feature type="region of interest" description="Disordered" evidence="12">
    <location>
        <begin position="362"/>
        <end position="407"/>
    </location>
</feature>
<dbReference type="FunFam" id="2.60.120.290:FF:000041">
    <property type="entry name" value="Kremen protein"/>
    <property type="match status" value="1"/>
</dbReference>
<keyword evidence="9" id="KW-0325">Glycoprotein</keyword>
<dbReference type="PANTHER" id="PTHR24269:SF13">
    <property type="entry name" value="KREMEN PROTEIN 1"/>
    <property type="match status" value="1"/>
</dbReference>
<feature type="compositionally biased region" description="Low complexity" evidence="12">
    <location>
        <begin position="384"/>
        <end position="402"/>
    </location>
</feature>
<keyword evidence="5" id="KW-0732">Signal</keyword>
<dbReference type="GO" id="GO:0016055">
    <property type="term" value="P:Wnt signaling pathway"/>
    <property type="evidence" value="ECO:0007669"/>
    <property type="project" value="UniProtKB-KW"/>
</dbReference>
<protein>
    <recommendedName>
        <fullName evidence="10">Kringle-containing protein marking the eye and the nose</fullName>
    </recommendedName>
</protein>
<evidence type="ECO:0000313" key="17">
    <source>
        <dbReference type="Ensembl" id="ENSCAFP00040027922.1"/>
    </source>
</evidence>
<dbReference type="InterPro" id="IPR000001">
    <property type="entry name" value="Kringle"/>
</dbReference>